<keyword evidence="4" id="KW-1185">Reference proteome</keyword>
<name>A0A2U8VSX3_9HYPH</name>
<dbReference type="OrthoDB" id="7306245at2"/>
<feature type="compositionally biased region" description="Low complexity" evidence="1">
    <location>
        <begin position="68"/>
        <end position="80"/>
    </location>
</feature>
<sequence length="119" mass="12456">MVFRSEDPPPPANLKVDTPPDAKHPTTAMLKGDIDSGRSGDKIPHYDPGLSQLGTDDEAAGRPPGPDRIAAARATEAATPRVRESADPHGRRGWVMPAFIAFIVAAAAIVGGVLWLSPA</sequence>
<feature type="compositionally biased region" description="Basic and acidic residues" evidence="1">
    <location>
        <begin position="32"/>
        <end position="45"/>
    </location>
</feature>
<keyword evidence="2" id="KW-0472">Membrane</keyword>
<evidence type="ECO:0000313" key="3">
    <source>
        <dbReference type="EMBL" id="AWN36889.1"/>
    </source>
</evidence>
<accession>A0A2U8VSX3</accession>
<keyword evidence="2" id="KW-1133">Transmembrane helix</keyword>
<organism evidence="3 4">
    <name type="scientific">Methylobacterium radiodurans</name>
    <dbReference type="NCBI Taxonomy" id="2202828"/>
    <lineage>
        <taxon>Bacteria</taxon>
        <taxon>Pseudomonadati</taxon>
        <taxon>Pseudomonadota</taxon>
        <taxon>Alphaproteobacteria</taxon>
        <taxon>Hyphomicrobiales</taxon>
        <taxon>Methylobacteriaceae</taxon>
        <taxon>Methylobacterium</taxon>
    </lineage>
</organism>
<feature type="region of interest" description="Disordered" evidence="1">
    <location>
        <begin position="1"/>
        <end position="91"/>
    </location>
</feature>
<dbReference type="AlphaFoldDB" id="A0A2U8VSX3"/>
<feature type="transmembrane region" description="Helical" evidence="2">
    <location>
        <begin position="93"/>
        <end position="116"/>
    </location>
</feature>
<dbReference type="KEGG" id="meti:DK427_15060"/>
<dbReference type="EMBL" id="CP029551">
    <property type="protein sequence ID" value="AWN36889.1"/>
    <property type="molecule type" value="Genomic_DNA"/>
</dbReference>
<reference evidence="3 4" key="1">
    <citation type="submission" date="2018-05" db="EMBL/GenBank/DDBJ databases">
        <title>Complete Genome Sequence of Methylobacterium sp. 17Sr1-43.</title>
        <authorList>
            <person name="Srinivasan S."/>
        </authorList>
    </citation>
    <scope>NUCLEOTIDE SEQUENCE [LARGE SCALE GENOMIC DNA]</scope>
    <source>
        <strain evidence="3 4">17Sr1-43</strain>
    </source>
</reference>
<evidence type="ECO:0000256" key="2">
    <source>
        <dbReference type="SAM" id="Phobius"/>
    </source>
</evidence>
<evidence type="ECO:0000256" key="1">
    <source>
        <dbReference type="SAM" id="MobiDB-lite"/>
    </source>
</evidence>
<keyword evidence="2" id="KW-0812">Transmembrane</keyword>
<proteinExistence type="predicted"/>
<dbReference type="RefSeq" id="WP_109951975.1">
    <property type="nucleotide sequence ID" value="NZ_CP029551.1"/>
</dbReference>
<dbReference type="Proteomes" id="UP000246058">
    <property type="component" value="Chromosome"/>
</dbReference>
<feature type="compositionally biased region" description="Basic and acidic residues" evidence="1">
    <location>
        <begin position="81"/>
        <end position="90"/>
    </location>
</feature>
<protein>
    <submittedName>
        <fullName evidence="3">Uncharacterized protein</fullName>
    </submittedName>
</protein>
<gene>
    <name evidence="3" type="ORF">DK427_15060</name>
</gene>
<evidence type="ECO:0000313" key="4">
    <source>
        <dbReference type="Proteomes" id="UP000246058"/>
    </source>
</evidence>